<evidence type="ECO:0000313" key="2">
    <source>
        <dbReference type="Proteomes" id="UP000198949"/>
    </source>
</evidence>
<proteinExistence type="predicted"/>
<accession>A0A1G6XS20</accession>
<reference evidence="2" key="1">
    <citation type="submission" date="2016-10" db="EMBL/GenBank/DDBJ databases">
        <authorList>
            <person name="Varghese N."/>
            <person name="Submissions S."/>
        </authorList>
    </citation>
    <scope>NUCLEOTIDE SEQUENCE [LARGE SCALE GENOMIC DNA]</scope>
    <source>
        <strain evidence="2">CGMCC 4.3516</strain>
    </source>
</reference>
<evidence type="ECO:0000313" key="1">
    <source>
        <dbReference type="EMBL" id="SDD80235.1"/>
    </source>
</evidence>
<gene>
    <name evidence="1" type="ORF">SAMN05216270_107285</name>
</gene>
<sequence length="100" mass="10610">MSPPPQHQTVKYSLTRLADVSAGSMPQAKVAGGIEYTVICRRCNGSFKVMNYEGQYLSGFGARKKATAPQPIGVVCDCGLDHKNRPAGSAGCGAVWDIVH</sequence>
<name>A0A1G6XS20_9ACTN</name>
<dbReference type="Proteomes" id="UP000198949">
    <property type="component" value="Unassembled WGS sequence"/>
</dbReference>
<dbReference type="EMBL" id="FNAD01000007">
    <property type="protein sequence ID" value="SDD80235.1"/>
    <property type="molecule type" value="Genomic_DNA"/>
</dbReference>
<keyword evidence="2" id="KW-1185">Reference proteome</keyword>
<dbReference type="AlphaFoldDB" id="A0A1G6XS20"/>
<organism evidence="1 2">
    <name type="scientific">Glycomyces harbinensis</name>
    <dbReference type="NCBI Taxonomy" id="58114"/>
    <lineage>
        <taxon>Bacteria</taxon>
        <taxon>Bacillati</taxon>
        <taxon>Actinomycetota</taxon>
        <taxon>Actinomycetes</taxon>
        <taxon>Glycomycetales</taxon>
        <taxon>Glycomycetaceae</taxon>
        <taxon>Glycomyces</taxon>
    </lineage>
</organism>
<dbReference type="STRING" id="58114.SAMN05216270_107285"/>
<protein>
    <submittedName>
        <fullName evidence="1">Uncharacterized protein</fullName>
    </submittedName>
</protein>